<comment type="caution">
    <text evidence="4">The sequence shown here is derived from an EMBL/GenBank/DDBJ whole genome shotgun (WGS) entry which is preliminary data.</text>
</comment>
<dbReference type="Pfam" id="PF00583">
    <property type="entry name" value="Acetyltransf_1"/>
    <property type="match status" value="1"/>
</dbReference>
<name>A0A229NW56_9BACL</name>
<evidence type="ECO:0000256" key="1">
    <source>
        <dbReference type="ARBA" id="ARBA00022679"/>
    </source>
</evidence>
<dbReference type="SUPFAM" id="SSF55729">
    <property type="entry name" value="Acyl-CoA N-acyltransferases (Nat)"/>
    <property type="match status" value="1"/>
</dbReference>
<dbReference type="PANTHER" id="PTHR43877">
    <property type="entry name" value="AMINOALKYLPHOSPHONATE N-ACETYLTRANSFERASE-RELATED-RELATED"/>
    <property type="match status" value="1"/>
</dbReference>
<dbReference type="Proteomes" id="UP000215145">
    <property type="component" value="Unassembled WGS sequence"/>
</dbReference>
<dbReference type="AlphaFoldDB" id="A0A229NW56"/>
<feature type="domain" description="N-acetyltransferase" evidence="3">
    <location>
        <begin position="18"/>
        <end position="188"/>
    </location>
</feature>
<dbReference type="GO" id="GO:0016747">
    <property type="term" value="F:acyltransferase activity, transferring groups other than amino-acyl groups"/>
    <property type="evidence" value="ECO:0007669"/>
    <property type="project" value="InterPro"/>
</dbReference>
<evidence type="ECO:0000259" key="3">
    <source>
        <dbReference type="PROSITE" id="PS51186"/>
    </source>
</evidence>
<evidence type="ECO:0000313" key="4">
    <source>
        <dbReference type="EMBL" id="OXM14090.1"/>
    </source>
</evidence>
<reference evidence="4 5" key="1">
    <citation type="submission" date="2017-07" db="EMBL/GenBank/DDBJ databases">
        <title>Paenibacillus herberti R33 genome sequencing and assembly.</title>
        <authorList>
            <person name="Su W."/>
        </authorList>
    </citation>
    <scope>NUCLEOTIDE SEQUENCE [LARGE SCALE GENOMIC DNA]</scope>
    <source>
        <strain evidence="4 5">R33</strain>
    </source>
</reference>
<keyword evidence="2" id="KW-0012">Acyltransferase</keyword>
<dbReference type="OrthoDB" id="6382410at2"/>
<dbReference type="PROSITE" id="PS51186">
    <property type="entry name" value="GNAT"/>
    <property type="match status" value="1"/>
</dbReference>
<accession>A0A229NW56</accession>
<sequence length="188" mass="20503">MAQWIISNSGVGHGFAAERIEPGKTEEAMELLLEIARWLNSQGSAQWGGLLTGDDNHGLESAAERGEAILFRDIEGGPGREWGRAAGMVILMQKPGSWDRELWGEDGHEPYVYLHRLAVSRSYSGTGLGRAMLQWAQEGAAFPGKAAIRLDCIASNPKLGEFYRSSGYEFKGTTPNGFCLFEKALLLG</sequence>
<dbReference type="PANTHER" id="PTHR43877:SF2">
    <property type="entry name" value="AMINOALKYLPHOSPHONATE N-ACETYLTRANSFERASE-RELATED"/>
    <property type="match status" value="1"/>
</dbReference>
<dbReference type="CDD" id="cd04301">
    <property type="entry name" value="NAT_SF"/>
    <property type="match status" value="1"/>
</dbReference>
<organism evidence="4 5">
    <name type="scientific">Paenibacillus herberti</name>
    <dbReference type="NCBI Taxonomy" id="1619309"/>
    <lineage>
        <taxon>Bacteria</taxon>
        <taxon>Bacillati</taxon>
        <taxon>Bacillota</taxon>
        <taxon>Bacilli</taxon>
        <taxon>Bacillales</taxon>
        <taxon>Paenibacillaceae</taxon>
        <taxon>Paenibacillus</taxon>
    </lineage>
</organism>
<proteinExistence type="predicted"/>
<evidence type="ECO:0000313" key="5">
    <source>
        <dbReference type="Proteomes" id="UP000215145"/>
    </source>
</evidence>
<protein>
    <submittedName>
        <fullName evidence="4">GNAT family N-acetyltransferase</fullName>
    </submittedName>
</protein>
<dbReference type="InterPro" id="IPR050832">
    <property type="entry name" value="Bact_Acetyltransf"/>
</dbReference>
<keyword evidence="5" id="KW-1185">Reference proteome</keyword>
<dbReference type="Gene3D" id="3.40.630.30">
    <property type="match status" value="1"/>
</dbReference>
<dbReference type="RefSeq" id="WP_089524913.1">
    <property type="nucleotide sequence ID" value="NZ_NMUQ01000002.1"/>
</dbReference>
<evidence type="ECO:0000256" key="2">
    <source>
        <dbReference type="ARBA" id="ARBA00023315"/>
    </source>
</evidence>
<dbReference type="InterPro" id="IPR016181">
    <property type="entry name" value="Acyl_CoA_acyltransferase"/>
</dbReference>
<keyword evidence="1 4" id="KW-0808">Transferase</keyword>
<dbReference type="EMBL" id="NMUQ01000002">
    <property type="protein sequence ID" value="OXM14090.1"/>
    <property type="molecule type" value="Genomic_DNA"/>
</dbReference>
<dbReference type="InterPro" id="IPR000182">
    <property type="entry name" value="GNAT_dom"/>
</dbReference>
<gene>
    <name evidence="4" type="ORF">CGZ75_13970</name>
</gene>